<keyword evidence="6" id="KW-1185">Reference proteome</keyword>
<evidence type="ECO:0000313" key="6">
    <source>
        <dbReference type="Proteomes" id="UP000639338"/>
    </source>
</evidence>
<feature type="binding site" evidence="3">
    <location>
        <begin position="31"/>
        <end position="39"/>
    </location>
    <ligand>
        <name>ATP</name>
        <dbReference type="ChEBI" id="CHEBI:30616"/>
    </ligand>
</feature>
<reference evidence="5 6" key="1">
    <citation type="submission" date="2020-08" db="EMBL/GenBank/DDBJ databases">
        <title>Aphidius gifuensis genome sequencing and assembly.</title>
        <authorList>
            <person name="Du Z."/>
        </authorList>
    </citation>
    <scope>NUCLEOTIDE SEQUENCE [LARGE SCALE GENOMIC DNA]</scope>
    <source>
        <strain evidence="5">YNYX2018</strain>
        <tissue evidence="5">Adults</tissue>
    </source>
</reference>
<name>A0A835CUA5_APHGI</name>
<dbReference type="SUPFAM" id="SSF52540">
    <property type="entry name" value="P-loop containing nucleoside triphosphate hydrolases"/>
    <property type="match status" value="1"/>
</dbReference>
<dbReference type="InterPro" id="IPR027417">
    <property type="entry name" value="P-loop_NTPase"/>
</dbReference>
<proteinExistence type="inferred from homology"/>
<feature type="active site" description="Proton acceptor" evidence="2">
    <location>
        <position position="107"/>
    </location>
</feature>
<evidence type="ECO:0000259" key="4">
    <source>
        <dbReference type="Pfam" id="PF01712"/>
    </source>
</evidence>
<dbReference type="InterPro" id="IPR050566">
    <property type="entry name" value="Deoxyribonucleoside_kinase"/>
</dbReference>
<keyword evidence="3" id="KW-0547">Nucleotide-binding</keyword>
<evidence type="ECO:0000256" key="1">
    <source>
        <dbReference type="ARBA" id="ARBA00007420"/>
    </source>
</evidence>
<gene>
    <name evidence="5" type="ORF">HCN44_001859</name>
</gene>
<comment type="caution">
    <text evidence="5">The sequence shown here is derived from an EMBL/GenBank/DDBJ whole genome shotgun (WGS) entry which is preliminary data.</text>
</comment>
<accession>A0A835CUA5</accession>
<evidence type="ECO:0000256" key="2">
    <source>
        <dbReference type="PIRSR" id="PIRSR000705-1"/>
    </source>
</evidence>
<dbReference type="PANTHER" id="PTHR10513">
    <property type="entry name" value="DEOXYNUCLEOSIDE KINASE"/>
    <property type="match status" value="1"/>
</dbReference>
<sequence>MSLLGRLTSRFLVKMSPCKNQKRPFTVCIEGNIGSGKTTFLNNFKQFNNTLVLQEPVELWRNVEGNNLLELMYSNPERYACLFQSYVQLTMLQLHTMKTHLPYKVMERSVYSARCFIEHMKRANTVKDFEATVLEKWYDWCVNNAAIETDLIVYLRTTPEIVYKRMRQRARKEEDCVSLEYLKQIHDIHEAWLYHRTLFDVPAPVIVLEGDQSMQEMFVQFESCKNDIFSRQRDVERDTRITSGLNSSVTPTKIQAGASD</sequence>
<dbReference type="GO" id="GO:0019136">
    <property type="term" value="F:deoxynucleoside kinase activity"/>
    <property type="evidence" value="ECO:0007669"/>
    <property type="project" value="InterPro"/>
</dbReference>
<dbReference type="Gene3D" id="3.40.50.300">
    <property type="entry name" value="P-loop containing nucleotide triphosphate hydrolases"/>
    <property type="match status" value="1"/>
</dbReference>
<dbReference type="OrthoDB" id="567086at2759"/>
<dbReference type="Pfam" id="PF01712">
    <property type="entry name" value="dNK"/>
    <property type="match status" value="1"/>
</dbReference>
<dbReference type="GO" id="GO:0005739">
    <property type="term" value="C:mitochondrion"/>
    <property type="evidence" value="ECO:0007669"/>
    <property type="project" value="TreeGrafter"/>
</dbReference>
<dbReference type="EMBL" id="JACMRX010000001">
    <property type="protein sequence ID" value="KAF7996227.1"/>
    <property type="molecule type" value="Genomic_DNA"/>
</dbReference>
<comment type="similarity">
    <text evidence="1">Belongs to the DCK/DGK family.</text>
</comment>
<organism evidence="5 6">
    <name type="scientific">Aphidius gifuensis</name>
    <name type="common">Parasitoid wasp</name>
    <dbReference type="NCBI Taxonomy" id="684658"/>
    <lineage>
        <taxon>Eukaryota</taxon>
        <taxon>Metazoa</taxon>
        <taxon>Ecdysozoa</taxon>
        <taxon>Arthropoda</taxon>
        <taxon>Hexapoda</taxon>
        <taxon>Insecta</taxon>
        <taxon>Pterygota</taxon>
        <taxon>Neoptera</taxon>
        <taxon>Endopterygota</taxon>
        <taxon>Hymenoptera</taxon>
        <taxon>Apocrita</taxon>
        <taxon>Ichneumonoidea</taxon>
        <taxon>Braconidae</taxon>
        <taxon>Aphidiinae</taxon>
        <taxon>Aphidius</taxon>
    </lineage>
</organism>
<dbReference type="CDD" id="cd01673">
    <property type="entry name" value="dNK"/>
    <property type="match status" value="1"/>
</dbReference>
<feature type="domain" description="Deoxynucleoside kinase" evidence="4">
    <location>
        <begin position="27"/>
        <end position="231"/>
    </location>
</feature>
<evidence type="ECO:0000256" key="3">
    <source>
        <dbReference type="PIRSR" id="PIRSR000705-3"/>
    </source>
</evidence>
<dbReference type="GO" id="GO:0005524">
    <property type="term" value="F:ATP binding"/>
    <property type="evidence" value="ECO:0007669"/>
    <property type="project" value="UniProtKB-KW"/>
</dbReference>
<dbReference type="AlphaFoldDB" id="A0A835CUA5"/>
<dbReference type="FunFam" id="3.40.50.300:FF:001571">
    <property type="entry name" value="Deoxynucleoside kinase"/>
    <property type="match status" value="1"/>
</dbReference>
<dbReference type="PIRSF" id="PIRSF000705">
    <property type="entry name" value="DNK"/>
    <property type="match status" value="1"/>
</dbReference>
<protein>
    <recommendedName>
        <fullName evidence="4">Deoxynucleoside kinase domain-containing protein</fullName>
    </recommendedName>
</protein>
<keyword evidence="3" id="KW-0067">ATP-binding</keyword>
<dbReference type="InterPro" id="IPR031314">
    <property type="entry name" value="DNK_dom"/>
</dbReference>
<dbReference type="PANTHER" id="PTHR10513:SF24">
    <property type="entry name" value="THYMIDINE KINASE 2, MITOCHONDRIAL"/>
    <property type="match status" value="1"/>
</dbReference>
<dbReference type="InterPro" id="IPR002624">
    <property type="entry name" value="DCK/DGK"/>
</dbReference>
<feature type="binding site" evidence="3">
    <location>
        <begin position="165"/>
        <end position="169"/>
    </location>
    <ligand>
        <name>ATP</name>
        <dbReference type="ChEBI" id="CHEBI:30616"/>
    </ligand>
</feature>
<evidence type="ECO:0000313" key="5">
    <source>
        <dbReference type="EMBL" id="KAF7996227.1"/>
    </source>
</evidence>
<dbReference type="Proteomes" id="UP000639338">
    <property type="component" value="Unassembled WGS sequence"/>
</dbReference>